<gene>
    <name evidence="10" type="ORF">SVIM_LOCUS139999</name>
</gene>
<reference evidence="10" key="1">
    <citation type="submission" date="2019-03" db="EMBL/GenBank/DDBJ databases">
        <authorList>
            <person name="Mank J."/>
            <person name="Almeida P."/>
        </authorList>
    </citation>
    <scope>NUCLEOTIDE SEQUENCE</scope>
    <source>
        <strain evidence="10">78183</strain>
    </source>
</reference>
<comment type="subcellular location">
    <subcellularLocation>
        <location evidence="1">Membrane</location>
        <topology evidence="1">Single-pass membrane protein</topology>
    </subcellularLocation>
</comment>
<keyword evidence="4" id="KW-0735">Signal-anchor</keyword>
<feature type="domain" description="Trichome birefringence-like N-terminal" evidence="9">
    <location>
        <begin position="101"/>
        <end position="153"/>
    </location>
</feature>
<dbReference type="GO" id="GO:0016020">
    <property type="term" value="C:membrane"/>
    <property type="evidence" value="ECO:0007669"/>
    <property type="project" value="UniProtKB-SubCell"/>
</dbReference>
<keyword evidence="3 7" id="KW-0812">Transmembrane</keyword>
<evidence type="ECO:0000256" key="4">
    <source>
        <dbReference type="ARBA" id="ARBA00022968"/>
    </source>
</evidence>
<dbReference type="GO" id="GO:0005794">
    <property type="term" value="C:Golgi apparatus"/>
    <property type="evidence" value="ECO:0007669"/>
    <property type="project" value="TreeGrafter"/>
</dbReference>
<accession>A0A6N2KUM0</accession>
<keyword evidence="6 7" id="KW-0472">Membrane</keyword>
<evidence type="ECO:0000259" key="8">
    <source>
        <dbReference type="Pfam" id="PF13839"/>
    </source>
</evidence>
<dbReference type="PANTHER" id="PTHR32285:SF34">
    <property type="entry name" value="PROTEIN TRICHOME BEREFRINGENCE-LIKE 7"/>
    <property type="match status" value="1"/>
</dbReference>
<dbReference type="PANTHER" id="PTHR32285">
    <property type="entry name" value="PROTEIN TRICHOME BIREFRINGENCE-LIKE 9-RELATED"/>
    <property type="match status" value="1"/>
</dbReference>
<evidence type="ECO:0000256" key="5">
    <source>
        <dbReference type="ARBA" id="ARBA00022989"/>
    </source>
</evidence>
<dbReference type="InterPro" id="IPR026057">
    <property type="entry name" value="TBL_C"/>
</dbReference>
<evidence type="ECO:0000256" key="2">
    <source>
        <dbReference type="ARBA" id="ARBA00007727"/>
    </source>
</evidence>
<evidence type="ECO:0000256" key="6">
    <source>
        <dbReference type="ARBA" id="ARBA00023136"/>
    </source>
</evidence>
<keyword evidence="5 7" id="KW-1133">Transmembrane helix</keyword>
<name>A0A6N2KUM0_SALVM</name>
<protein>
    <submittedName>
        <fullName evidence="10">Uncharacterized protein</fullName>
    </submittedName>
</protein>
<dbReference type="AlphaFoldDB" id="A0A6N2KUM0"/>
<proteinExistence type="inferred from homology"/>
<evidence type="ECO:0000313" key="10">
    <source>
        <dbReference type="EMBL" id="VFU32221.1"/>
    </source>
</evidence>
<dbReference type="EMBL" id="CAADRP010000779">
    <property type="protein sequence ID" value="VFU32221.1"/>
    <property type="molecule type" value="Genomic_DNA"/>
</dbReference>
<sequence length="519" mass="59714">MFSQPLHHQPIIWLSEVMSTFNRSKSINQRTLGVGTPRTASFGSPRVKLASVSQWFRWLFVIGALFPFSIAIAGGYFYLLPSLTQAFQGFGTSKFNDSMDECNLFDGNWVSDERYPLYNASECPFAEQGFNCLGNGRRDEDYLRWRWKPKRCDIPRFNVHEILERLRNKRVVFVGDSMSRTQWESLICLLMTGVEDKNSVYEVNNHNITKRIRFLSVRFNSFNFTVEFFRSVFLVQHVWMPRHVPRRVRSTLKLDKLDDISNQWVNSDILIFNTGHWWVPEKLFETGCYFQVANTVRLGMSIPVAFRIALDTWASWVEKMIDTNRTHVFFRSYEPSHWSEQSRRLCNVTNLPISEVGGKNGSVFSDTILEVVKNLTVPTTVLHVTSMSAFRSDAHVGKWNGNPSIPDCSHWCLPGVPDMWNEILLSYLLSQELITTKAPISVIDGKFSIAVKGGGHTLRTMFQVDFLSLLQIEKCRFTISGLQAALVSIVKPEELRIFSLGSLSVHTCYLLFTEVMLQY</sequence>
<evidence type="ECO:0000256" key="1">
    <source>
        <dbReference type="ARBA" id="ARBA00004167"/>
    </source>
</evidence>
<dbReference type="InterPro" id="IPR029962">
    <property type="entry name" value="TBL"/>
</dbReference>
<comment type="similarity">
    <text evidence="2">Belongs to the PC-esterase family. TBL subfamily.</text>
</comment>
<feature type="transmembrane region" description="Helical" evidence="7">
    <location>
        <begin position="55"/>
        <end position="79"/>
    </location>
</feature>
<dbReference type="Pfam" id="PF13839">
    <property type="entry name" value="PC-Esterase"/>
    <property type="match status" value="1"/>
</dbReference>
<dbReference type="InterPro" id="IPR025846">
    <property type="entry name" value="TBL_N"/>
</dbReference>
<evidence type="ECO:0000259" key="9">
    <source>
        <dbReference type="Pfam" id="PF14416"/>
    </source>
</evidence>
<feature type="domain" description="Trichome birefringence-like C-terminal" evidence="8">
    <location>
        <begin position="154"/>
        <end position="426"/>
    </location>
</feature>
<dbReference type="Pfam" id="PF14416">
    <property type="entry name" value="PMR5N"/>
    <property type="match status" value="1"/>
</dbReference>
<dbReference type="GO" id="GO:0016413">
    <property type="term" value="F:O-acetyltransferase activity"/>
    <property type="evidence" value="ECO:0007669"/>
    <property type="project" value="InterPro"/>
</dbReference>
<organism evidence="10">
    <name type="scientific">Salix viminalis</name>
    <name type="common">Common osier</name>
    <name type="synonym">Basket willow</name>
    <dbReference type="NCBI Taxonomy" id="40686"/>
    <lineage>
        <taxon>Eukaryota</taxon>
        <taxon>Viridiplantae</taxon>
        <taxon>Streptophyta</taxon>
        <taxon>Embryophyta</taxon>
        <taxon>Tracheophyta</taxon>
        <taxon>Spermatophyta</taxon>
        <taxon>Magnoliopsida</taxon>
        <taxon>eudicotyledons</taxon>
        <taxon>Gunneridae</taxon>
        <taxon>Pentapetalae</taxon>
        <taxon>rosids</taxon>
        <taxon>fabids</taxon>
        <taxon>Malpighiales</taxon>
        <taxon>Salicaceae</taxon>
        <taxon>Saliceae</taxon>
        <taxon>Salix</taxon>
    </lineage>
</organism>
<evidence type="ECO:0000256" key="7">
    <source>
        <dbReference type="SAM" id="Phobius"/>
    </source>
</evidence>
<evidence type="ECO:0000256" key="3">
    <source>
        <dbReference type="ARBA" id="ARBA00022692"/>
    </source>
</evidence>